<comment type="caution">
    <text evidence="1">The sequence shown here is derived from an EMBL/GenBank/DDBJ whole genome shotgun (WGS) entry which is preliminary data.</text>
</comment>
<dbReference type="AlphaFoldDB" id="A0A9P8P229"/>
<sequence>MSSSNLSPIKITGHGRSKSMLVILSGKNVQSALSLSAPVMDFLPKGRMNTKIGTCWRSWTYSSSFDEITAAVIALTAADPLTTCFIKAG</sequence>
<gene>
    <name evidence="1" type="ORF">OGAPHI_005200</name>
</gene>
<keyword evidence="2" id="KW-1185">Reference proteome</keyword>
<accession>A0A9P8P229</accession>
<dbReference type="GeneID" id="70237164"/>
<dbReference type="Proteomes" id="UP000769157">
    <property type="component" value="Unassembled WGS sequence"/>
</dbReference>
<protein>
    <submittedName>
        <fullName evidence="1">Uncharacterized protein</fullName>
    </submittedName>
</protein>
<proteinExistence type="predicted"/>
<reference evidence="1" key="2">
    <citation type="submission" date="2021-01" db="EMBL/GenBank/DDBJ databases">
        <authorList>
            <person name="Schikora-Tamarit M.A."/>
        </authorList>
    </citation>
    <scope>NUCLEOTIDE SEQUENCE</scope>
    <source>
        <strain evidence="1">CBS6075</strain>
    </source>
</reference>
<dbReference type="RefSeq" id="XP_046060133.1">
    <property type="nucleotide sequence ID" value="XM_046206360.1"/>
</dbReference>
<dbReference type="EMBL" id="JAEUBE010000366">
    <property type="protein sequence ID" value="KAH3663797.1"/>
    <property type="molecule type" value="Genomic_DNA"/>
</dbReference>
<name>A0A9P8P229_9ASCO</name>
<reference evidence="1" key="1">
    <citation type="journal article" date="2021" name="Open Biol.">
        <title>Shared evolutionary footprints suggest mitochondrial oxidative damage underlies multiple complex I losses in fungi.</title>
        <authorList>
            <person name="Schikora-Tamarit M.A."/>
            <person name="Marcet-Houben M."/>
            <person name="Nosek J."/>
            <person name="Gabaldon T."/>
        </authorList>
    </citation>
    <scope>NUCLEOTIDE SEQUENCE</scope>
    <source>
        <strain evidence="1">CBS6075</strain>
    </source>
</reference>
<organism evidence="1 2">
    <name type="scientific">Ogataea philodendri</name>
    <dbReference type="NCBI Taxonomy" id="1378263"/>
    <lineage>
        <taxon>Eukaryota</taxon>
        <taxon>Fungi</taxon>
        <taxon>Dikarya</taxon>
        <taxon>Ascomycota</taxon>
        <taxon>Saccharomycotina</taxon>
        <taxon>Pichiomycetes</taxon>
        <taxon>Pichiales</taxon>
        <taxon>Pichiaceae</taxon>
        <taxon>Ogataea</taxon>
    </lineage>
</organism>
<evidence type="ECO:0000313" key="2">
    <source>
        <dbReference type="Proteomes" id="UP000769157"/>
    </source>
</evidence>
<evidence type="ECO:0000313" key="1">
    <source>
        <dbReference type="EMBL" id="KAH3663797.1"/>
    </source>
</evidence>